<feature type="transmembrane region" description="Helical" evidence="1">
    <location>
        <begin position="6"/>
        <end position="27"/>
    </location>
</feature>
<sequence>MPEYSWLLLAILLLVPSLVVGFLRFGLRKPASAISGAGGILFSVMTFAAAIWIIIDKVS</sequence>
<organism evidence="2 3">
    <name type="scientific">Luteimonas granuli</name>
    <dbReference type="NCBI Taxonomy" id="1176533"/>
    <lineage>
        <taxon>Bacteria</taxon>
        <taxon>Pseudomonadati</taxon>
        <taxon>Pseudomonadota</taxon>
        <taxon>Gammaproteobacteria</taxon>
        <taxon>Lysobacterales</taxon>
        <taxon>Lysobacteraceae</taxon>
        <taxon>Luteimonas</taxon>
    </lineage>
</organism>
<proteinExistence type="predicted"/>
<dbReference type="AlphaFoldDB" id="A0A518N3H6"/>
<accession>A0A518N3H6</accession>
<evidence type="ECO:0000313" key="3">
    <source>
        <dbReference type="Proteomes" id="UP000316584"/>
    </source>
</evidence>
<dbReference type="EMBL" id="CP042218">
    <property type="protein sequence ID" value="QDW66444.1"/>
    <property type="molecule type" value="Genomic_DNA"/>
</dbReference>
<dbReference type="Proteomes" id="UP000316584">
    <property type="component" value="Chromosome"/>
</dbReference>
<dbReference type="RefSeq" id="WP_144891197.1">
    <property type="nucleotide sequence ID" value="NZ_CP042218.1"/>
</dbReference>
<keyword evidence="1" id="KW-0812">Transmembrane</keyword>
<protein>
    <submittedName>
        <fullName evidence="2">Uncharacterized protein</fullName>
    </submittedName>
</protein>
<gene>
    <name evidence="2" type="ORF">FPZ22_05670</name>
</gene>
<evidence type="ECO:0000313" key="2">
    <source>
        <dbReference type="EMBL" id="QDW66444.1"/>
    </source>
</evidence>
<keyword evidence="1" id="KW-1133">Transmembrane helix</keyword>
<feature type="transmembrane region" description="Helical" evidence="1">
    <location>
        <begin position="34"/>
        <end position="55"/>
    </location>
</feature>
<dbReference type="OrthoDB" id="9937087at2"/>
<keyword evidence="3" id="KW-1185">Reference proteome</keyword>
<evidence type="ECO:0000256" key="1">
    <source>
        <dbReference type="SAM" id="Phobius"/>
    </source>
</evidence>
<reference evidence="2 3" key="1">
    <citation type="submission" date="2019-07" db="EMBL/GenBank/DDBJ databases">
        <title>Full genome sequence of Luteimonas sp. Gr-4.</title>
        <authorList>
            <person name="Im W.-T."/>
        </authorList>
    </citation>
    <scope>NUCLEOTIDE SEQUENCE [LARGE SCALE GENOMIC DNA]</scope>
    <source>
        <strain evidence="2 3">Gr-4</strain>
    </source>
</reference>
<keyword evidence="1" id="KW-0472">Membrane</keyword>
<dbReference type="KEGG" id="lug:FPZ22_05670"/>
<name>A0A518N3H6_9GAMM</name>